<evidence type="ECO:0000313" key="2">
    <source>
        <dbReference type="Proteomes" id="UP000077755"/>
    </source>
</evidence>
<dbReference type="Proteomes" id="UP000077755">
    <property type="component" value="Chromosome 5"/>
</dbReference>
<dbReference type="EMBL" id="CP093347">
    <property type="protein sequence ID" value="WOH00443.1"/>
    <property type="molecule type" value="Genomic_DNA"/>
</dbReference>
<organism evidence="1 2">
    <name type="scientific">Daucus carota subsp. sativus</name>
    <name type="common">Carrot</name>
    <dbReference type="NCBI Taxonomy" id="79200"/>
    <lineage>
        <taxon>Eukaryota</taxon>
        <taxon>Viridiplantae</taxon>
        <taxon>Streptophyta</taxon>
        <taxon>Embryophyta</taxon>
        <taxon>Tracheophyta</taxon>
        <taxon>Spermatophyta</taxon>
        <taxon>Magnoliopsida</taxon>
        <taxon>eudicotyledons</taxon>
        <taxon>Gunneridae</taxon>
        <taxon>Pentapetalae</taxon>
        <taxon>asterids</taxon>
        <taxon>campanulids</taxon>
        <taxon>Apiales</taxon>
        <taxon>Apiaceae</taxon>
        <taxon>Apioideae</taxon>
        <taxon>Scandiceae</taxon>
        <taxon>Daucinae</taxon>
        <taxon>Daucus</taxon>
        <taxon>Daucus sect. Daucus</taxon>
    </lineage>
</organism>
<reference evidence="1" key="2">
    <citation type="submission" date="2022-03" db="EMBL/GenBank/DDBJ databases">
        <title>Draft title - Genomic analysis of global carrot germplasm unveils the trajectory of domestication and the origin of high carotenoid orange carrot.</title>
        <authorList>
            <person name="Iorizzo M."/>
            <person name="Ellison S."/>
            <person name="Senalik D."/>
            <person name="Macko-Podgorni A."/>
            <person name="Grzebelus D."/>
            <person name="Bostan H."/>
            <person name="Rolling W."/>
            <person name="Curaba J."/>
            <person name="Simon P."/>
        </authorList>
    </citation>
    <scope>NUCLEOTIDE SEQUENCE</scope>
    <source>
        <tissue evidence="1">Leaf</tissue>
    </source>
</reference>
<proteinExistence type="predicted"/>
<gene>
    <name evidence="1" type="ORF">DCAR_0519803</name>
</gene>
<name>A0AAF1B0X9_DAUCS</name>
<dbReference type="PANTHER" id="PTHR45786:SF74">
    <property type="entry name" value="ATP-DEPENDENT DNA HELICASE"/>
    <property type="match status" value="1"/>
</dbReference>
<protein>
    <recommendedName>
        <fullName evidence="3">Helitron helicase-like domain-containing protein</fullName>
    </recommendedName>
</protein>
<keyword evidence="2" id="KW-1185">Reference proteome</keyword>
<dbReference type="PANTHER" id="PTHR45786">
    <property type="entry name" value="DNA BINDING PROTEIN-LIKE"/>
    <property type="match status" value="1"/>
</dbReference>
<reference evidence="1" key="1">
    <citation type="journal article" date="2016" name="Nat. Genet.">
        <title>A high-quality carrot genome assembly provides new insights into carotenoid accumulation and asterid genome evolution.</title>
        <authorList>
            <person name="Iorizzo M."/>
            <person name="Ellison S."/>
            <person name="Senalik D."/>
            <person name="Zeng P."/>
            <person name="Satapoomin P."/>
            <person name="Huang J."/>
            <person name="Bowman M."/>
            <person name="Iovene M."/>
            <person name="Sanseverino W."/>
            <person name="Cavagnaro P."/>
            <person name="Yildiz M."/>
            <person name="Macko-Podgorni A."/>
            <person name="Moranska E."/>
            <person name="Grzebelus E."/>
            <person name="Grzebelus D."/>
            <person name="Ashrafi H."/>
            <person name="Zheng Z."/>
            <person name="Cheng S."/>
            <person name="Spooner D."/>
            <person name="Van Deynze A."/>
            <person name="Simon P."/>
        </authorList>
    </citation>
    <scope>NUCLEOTIDE SEQUENCE</scope>
    <source>
        <tissue evidence="1">Leaf</tissue>
    </source>
</reference>
<evidence type="ECO:0000313" key="1">
    <source>
        <dbReference type="EMBL" id="WOH00443.1"/>
    </source>
</evidence>
<sequence>MYICLYSVEYFLIYFNVNNVNANITLHSVNQHANSVYGENNKSVKTVPPTFSLYCRNGQVVLPKEKKPPEPLQSLLTSDRRSKNFKKNIRVYNAMFAMSSSSGKVDHKINRGGAPYCFKIRGMNLHFVGSLLPLEGQAPKFCQLYIYDTENELNNRLNSFGDNVSEDIDRSIVEDIQGMLHTNNNLVRQFQTAKERFKNNEQDEFRLVLVSSQAANGRPNNVGPSDEVGGLIVNQNEDTSGFRDTVVETRQKELKRVWKTDIYFI</sequence>
<dbReference type="AlphaFoldDB" id="A0AAF1B0X9"/>
<accession>A0AAF1B0X9</accession>
<evidence type="ECO:0008006" key="3">
    <source>
        <dbReference type="Google" id="ProtNLM"/>
    </source>
</evidence>